<evidence type="ECO:0000313" key="1">
    <source>
        <dbReference type="EMBL" id="EIE78647.1"/>
    </source>
</evidence>
<dbReference type="VEuPathDB" id="FungiDB:RO3G_03351"/>
<organism evidence="1 2">
    <name type="scientific">Rhizopus delemar (strain RA 99-880 / ATCC MYA-4621 / FGSC 9543 / NRRL 43880)</name>
    <name type="common">Mucormycosis agent</name>
    <name type="synonym">Rhizopus arrhizus var. delemar</name>
    <dbReference type="NCBI Taxonomy" id="246409"/>
    <lineage>
        <taxon>Eukaryota</taxon>
        <taxon>Fungi</taxon>
        <taxon>Fungi incertae sedis</taxon>
        <taxon>Mucoromycota</taxon>
        <taxon>Mucoromycotina</taxon>
        <taxon>Mucoromycetes</taxon>
        <taxon>Mucorales</taxon>
        <taxon>Mucorineae</taxon>
        <taxon>Rhizopodaceae</taxon>
        <taxon>Rhizopus</taxon>
    </lineage>
</organism>
<evidence type="ECO:0000313" key="2">
    <source>
        <dbReference type="Proteomes" id="UP000009138"/>
    </source>
</evidence>
<dbReference type="GeneID" id="93610323"/>
<dbReference type="EMBL" id="CH476733">
    <property type="protein sequence ID" value="EIE78647.1"/>
    <property type="molecule type" value="Genomic_DNA"/>
</dbReference>
<accession>I1BR17</accession>
<gene>
    <name evidence="1" type="ORF">RO3G_03351</name>
</gene>
<dbReference type="RefSeq" id="XP_067514043.1">
    <property type="nucleotide sequence ID" value="XM_067657942.1"/>
</dbReference>
<keyword evidence="2" id="KW-1185">Reference proteome</keyword>
<protein>
    <submittedName>
        <fullName evidence="1">Uncharacterized protein</fullName>
    </submittedName>
</protein>
<dbReference type="Proteomes" id="UP000009138">
    <property type="component" value="Unassembled WGS sequence"/>
</dbReference>
<proteinExistence type="predicted"/>
<dbReference type="AlphaFoldDB" id="I1BR17"/>
<name>I1BR17_RHIO9</name>
<dbReference type="InParanoid" id="I1BR17"/>
<reference evidence="1 2" key="1">
    <citation type="journal article" date="2009" name="PLoS Genet.">
        <title>Genomic analysis of the basal lineage fungus Rhizopus oryzae reveals a whole-genome duplication.</title>
        <authorList>
            <person name="Ma L.-J."/>
            <person name="Ibrahim A.S."/>
            <person name="Skory C."/>
            <person name="Grabherr M.G."/>
            <person name="Burger G."/>
            <person name="Butler M."/>
            <person name="Elias M."/>
            <person name="Idnurm A."/>
            <person name="Lang B.F."/>
            <person name="Sone T."/>
            <person name="Abe A."/>
            <person name="Calvo S.E."/>
            <person name="Corrochano L.M."/>
            <person name="Engels R."/>
            <person name="Fu J."/>
            <person name="Hansberg W."/>
            <person name="Kim J.-M."/>
            <person name="Kodira C.D."/>
            <person name="Koehrsen M.J."/>
            <person name="Liu B."/>
            <person name="Miranda-Saavedra D."/>
            <person name="O'Leary S."/>
            <person name="Ortiz-Castellanos L."/>
            <person name="Poulter R."/>
            <person name="Rodriguez-Romero J."/>
            <person name="Ruiz-Herrera J."/>
            <person name="Shen Y.-Q."/>
            <person name="Zeng Q."/>
            <person name="Galagan J."/>
            <person name="Birren B.W."/>
            <person name="Cuomo C.A."/>
            <person name="Wickes B.L."/>
        </authorList>
    </citation>
    <scope>NUCLEOTIDE SEQUENCE [LARGE SCALE GENOMIC DNA]</scope>
    <source>
        <strain evidence="2">RA 99-880 / ATCC MYA-4621 / FGSC 9543 / NRRL 43880</strain>
    </source>
</reference>
<sequence>MDLQKAMLKSNVQVGLWQHTLPISHNTVKLGAIKLIRSPQTIVDVVLGNSKAGFCVGCDEQQSYLFWQASSIEY</sequence>